<evidence type="ECO:0000256" key="2">
    <source>
        <dbReference type="SAM" id="MobiDB-lite"/>
    </source>
</evidence>
<feature type="region of interest" description="Disordered" evidence="2">
    <location>
        <begin position="1"/>
        <end position="22"/>
    </location>
</feature>
<dbReference type="CDD" id="cd08899">
    <property type="entry name" value="SRPBCC_CalC_Aha1-like_6"/>
    <property type="match status" value="1"/>
</dbReference>
<organism evidence="4 5">
    <name type="scientific">Geodermatophilus poikilotrophus</name>
    <dbReference type="NCBI Taxonomy" id="1333667"/>
    <lineage>
        <taxon>Bacteria</taxon>
        <taxon>Bacillati</taxon>
        <taxon>Actinomycetota</taxon>
        <taxon>Actinomycetes</taxon>
        <taxon>Geodermatophilales</taxon>
        <taxon>Geodermatophilaceae</taxon>
        <taxon>Geodermatophilus</taxon>
    </lineage>
</organism>
<sequence>MTQQDALSDAMARRGVVSTEDDGRQRLEFRRSWPDPVEDVWSALTEPDRLARWIGTYDGERAPGGAGTFTMTHEDEPAGEAVRIAECDPPRRLVVEWVGQADWSVELDLWAEEDRSVLRFRQLFAPDADVADFAAGWHWYLDKFDAEVGGRPVPRDWEDFAAEVAGPVYGMSTGS</sequence>
<dbReference type="AlphaFoldDB" id="A0A1I0HTP4"/>
<feature type="domain" description="Activator of Hsp90 ATPase homologue 1/2-like C-terminal" evidence="3">
    <location>
        <begin position="36"/>
        <end position="148"/>
    </location>
</feature>
<proteinExistence type="inferred from homology"/>
<dbReference type="OrthoDB" id="8117292at2"/>
<dbReference type="InterPro" id="IPR013538">
    <property type="entry name" value="ASHA1/2-like_C"/>
</dbReference>
<dbReference type="Gene3D" id="3.30.530.20">
    <property type="match status" value="1"/>
</dbReference>
<protein>
    <submittedName>
        <fullName evidence="4">Uncharacterized conserved protein YndB, AHSA1/START domain</fullName>
    </submittedName>
</protein>
<dbReference type="Pfam" id="PF08327">
    <property type="entry name" value="AHSA1"/>
    <property type="match status" value="1"/>
</dbReference>
<dbReference type="SUPFAM" id="SSF55961">
    <property type="entry name" value="Bet v1-like"/>
    <property type="match status" value="1"/>
</dbReference>
<name>A0A1I0HTP4_9ACTN</name>
<comment type="similarity">
    <text evidence="1">Belongs to the AHA1 family.</text>
</comment>
<evidence type="ECO:0000313" key="4">
    <source>
        <dbReference type="EMBL" id="SET87591.1"/>
    </source>
</evidence>
<reference evidence="5" key="1">
    <citation type="submission" date="2016-10" db="EMBL/GenBank/DDBJ databases">
        <authorList>
            <person name="Varghese N."/>
            <person name="Submissions S."/>
        </authorList>
    </citation>
    <scope>NUCLEOTIDE SEQUENCE [LARGE SCALE GENOMIC DNA]</scope>
    <source>
        <strain evidence="5">DSM 44209</strain>
    </source>
</reference>
<dbReference type="Proteomes" id="UP000198507">
    <property type="component" value="Unassembled WGS sequence"/>
</dbReference>
<evidence type="ECO:0000313" key="5">
    <source>
        <dbReference type="Proteomes" id="UP000198507"/>
    </source>
</evidence>
<evidence type="ECO:0000259" key="3">
    <source>
        <dbReference type="Pfam" id="PF08327"/>
    </source>
</evidence>
<accession>A0A1I0HTP4</accession>
<dbReference type="InterPro" id="IPR023393">
    <property type="entry name" value="START-like_dom_sf"/>
</dbReference>
<dbReference type="RefSeq" id="WP_091447426.1">
    <property type="nucleotide sequence ID" value="NZ_FOIE01000009.1"/>
</dbReference>
<dbReference type="EMBL" id="FOIE01000009">
    <property type="protein sequence ID" value="SET87591.1"/>
    <property type="molecule type" value="Genomic_DNA"/>
</dbReference>
<keyword evidence="5" id="KW-1185">Reference proteome</keyword>
<gene>
    <name evidence="4" type="ORF">SAMN04488546_4025</name>
</gene>
<evidence type="ECO:0000256" key="1">
    <source>
        <dbReference type="ARBA" id="ARBA00006817"/>
    </source>
</evidence>